<protein>
    <submittedName>
        <fullName evidence="1">Uncharacterized protein</fullName>
    </submittedName>
</protein>
<gene>
    <name evidence="1" type="ORF">XA68_13947</name>
</gene>
<reference evidence="1 2" key="2">
    <citation type="journal article" date="2017" name="Sci. Rep.">
        <title>Ant-infecting Ophiocordyceps genomes reveal a high diversity of potential behavioral manipulation genes and a possible major role for enterotoxins.</title>
        <authorList>
            <person name="de Bekker C."/>
            <person name="Ohm R.A."/>
            <person name="Evans H.C."/>
            <person name="Brachmann A."/>
            <person name="Hughes D.P."/>
        </authorList>
    </citation>
    <scope>NUCLEOTIDE SEQUENCE [LARGE SCALE GENOMIC DNA]</scope>
    <source>
        <strain evidence="1 2">SC16a</strain>
    </source>
</reference>
<proteinExistence type="predicted"/>
<comment type="caution">
    <text evidence="1">The sequence shown here is derived from an EMBL/GenBank/DDBJ whole genome shotgun (WGS) entry which is preliminary data.</text>
</comment>
<dbReference type="EMBL" id="LAZP02000031">
    <property type="protein sequence ID" value="PFH62353.1"/>
    <property type="molecule type" value="Genomic_DNA"/>
</dbReference>
<dbReference type="Proteomes" id="UP000037136">
    <property type="component" value="Unassembled WGS sequence"/>
</dbReference>
<sequence length="81" mass="9366">MSKGEAAAISRRELDERARNHLHLPVGYGLDDIVWKVGIDNRTAVRKVFWDTEFNLLKPSPRTFSDAVRNQYAFSNEGHFF</sequence>
<accession>A0A2A9PN75</accession>
<organism evidence="1 2">
    <name type="scientific">Ophiocordyceps unilateralis</name>
    <name type="common">Zombie-ant fungus</name>
    <name type="synonym">Torrubia unilateralis</name>
    <dbReference type="NCBI Taxonomy" id="268505"/>
    <lineage>
        <taxon>Eukaryota</taxon>
        <taxon>Fungi</taxon>
        <taxon>Dikarya</taxon>
        <taxon>Ascomycota</taxon>
        <taxon>Pezizomycotina</taxon>
        <taxon>Sordariomycetes</taxon>
        <taxon>Hypocreomycetidae</taxon>
        <taxon>Hypocreales</taxon>
        <taxon>Ophiocordycipitaceae</taxon>
        <taxon>Ophiocordyceps</taxon>
    </lineage>
</organism>
<evidence type="ECO:0000313" key="1">
    <source>
        <dbReference type="EMBL" id="PFH62353.1"/>
    </source>
</evidence>
<dbReference type="AlphaFoldDB" id="A0A2A9PN75"/>
<keyword evidence="2" id="KW-1185">Reference proteome</keyword>
<dbReference type="OrthoDB" id="4633509at2759"/>
<evidence type="ECO:0000313" key="2">
    <source>
        <dbReference type="Proteomes" id="UP000037136"/>
    </source>
</evidence>
<name>A0A2A9PN75_OPHUN</name>
<reference evidence="1 2" key="1">
    <citation type="journal article" date="2015" name="BMC Genomics">
        <title>Gene expression during zombie ant biting behavior reflects the complexity underlying fungal parasitic behavioral manipulation.</title>
        <authorList>
            <person name="de Bekker C."/>
            <person name="Ohm R.A."/>
            <person name="Loreto R.G."/>
            <person name="Sebastian A."/>
            <person name="Albert I."/>
            <person name="Merrow M."/>
            <person name="Brachmann A."/>
            <person name="Hughes D.P."/>
        </authorList>
    </citation>
    <scope>NUCLEOTIDE SEQUENCE [LARGE SCALE GENOMIC DNA]</scope>
    <source>
        <strain evidence="1 2">SC16a</strain>
    </source>
</reference>